<proteinExistence type="predicted"/>
<reference evidence="3" key="1">
    <citation type="journal article" date="2019" name="Int. J. Syst. Evol. Microbiol.">
        <title>The Global Catalogue of Microorganisms (GCM) 10K type strain sequencing project: providing services to taxonomists for standard genome sequencing and annotation.</title>
        <authorList>
            <consortium name="The Broad Institute Genomics Platform"/>
            <consortium name="The Broad Institute Genome Sequencing Center for Infectious Disease"/>
            <person name="Wu L."/>
            <person name="Ma J."/>
        </authorList>
    </citation>
    <scope>NUCLEOTIDE SEQUENCE [LARGE SCALE GENOMIC DNA]</scope>
    <source>
        <strain evidence="3">CGMCC 4.1437</strain>
    </source>
</reference>
<sequence>MSSQTPRPGGEPSLHELADTGRLPDHQVMDRPTLDWIAHHRPTGPGVRARLPQRPVLLVPNGLWFTRTQTATSIHGVRHGARVAVLVQLLAAIHGLAPGRGLALAAAAACHDCRRRCDRDDPGHGRRAADWLTERTASLEATFRTAATTEAITAVALHDVPHNTFAHDQERAYRQHQVAVDLLKAADALDRYRLPLARWWPDLNRLRLQLPAWAPVLAHDLVVGSERAHLDGATDTQALEHALQAVMPE</sequence>
<gene>
    <name evidence="2" type="ORF">ACFP3U_27100</name>
</gene>
<evidence type="ECO:0000313" key="2">
    <source>
        <dbReference type="EMBL" id="MFC5666620.1"/>
    </source>
</evidence>
<protein>
    <recommendedName>
        <fullName evidence="4">HD domain-containing protein</fullName>
    </recommendedName>
</protein>
<comment type="caution">
    <text evidence="2">The sequence shown here is derived from an EMBL/GenBank/DDBJ whole genome shotgun (WGS) entry which is preliminary data.</text>
</comment>
<evidence type="ECO:0000256" key="1">
    <source>
        <dbReference type="SAM" id="MobiDB-lite"/>
    </source>
</evidence>
<dbReference type="EMBL" id="JBHSOF010000042">
    <property type="protein sequence ID" value="MFC5666620.1"/>
    <property type="molecule type" value="Genomic_DNA"/>
</dbReference>
<dbReference type="RefSeq" id="WP_380228314.1">
    <property type="nucleotide sequence ID" value="NZ_JBHSOF010000042.1"/>
</dbReference>
<dbReference type="Gene3D" id="1.10.3210.10">
    <property type="entry name" value="Hypothetical protein af1432"/>
    <property type="match status" value="1"/>
</dbReference>
<organism evidence="2 3">
    <name type="scientific">Kitasatospora misakiensis</name>
    <dbReference type="NCBI Taxonomy" id="67330"/>
    <lineage>
        <taxon>Bacteria</taxon>
        <taxon>Bacillati</taxon>
        <taxon>Actinomycetota</taxon>
        <taxon>Actinomycetes</taxon>
        <taxon>Kitasatosporales</taxon>
        <taxon>Streptomycetaceae</taxon>
        <taxon>Kitasatospora</taxon>
    </lineage>
</organism>
<feature type="compositionally biased region" description="Basic and acidic residues" evidence="1">
    <location>
        <begin position="13"/>
        <end position="25"/>
    </location>
</feature>
<dbReference type="SUPFAM" id="SSF109604">
    <property type="entry name" value="HD-domain/PDEase-like"/>
    <property type="match status" value="1"/>
</dbReference>
<name>A0ABW0X9Y9_9ACTN</name>
<evidence type="ECO:0008006" key="4">
    <source>
        <dbReference type="Google" id="ProtNLM"/>
    </source>
</evidence>
<accession>A0ABW0X9Y9</accession>
<evidence type="ECO:0000313" key="3">
    <source>
        <dbReference type="Proteomes" id="UP001595975"/>
    </source>
</evidence>
<dbReference type="Proteomes" id="UP001595975">
    <property type="component" value="Unassembled WGS sequence"/>
</dbReference>
<keyword evidence="3" id="KW-1185">Reference proteome</keyword>
<feature type="region of interest" description="Disordered" evidence="1">
    <location>
        <begin position="1"/>
        <end position="25"/>
    </location>
</feature>